<dbReference type="OrthoDB" id="3255291at2759"/>
<sequence length="673" mass="74124">MATYASAYSSYQQPPKHQPPAAAASSRPSYPPSQQQQSQQSSSSTWMQPPYPGAPPMPAGVSVNPQQWQSGYWQFNPQYNRNRNSNQQHVPWIPSHHWMPQGSNQQSQQQPQSTASQQQAAQQVSHNPYKRVPRPPSAEYLATQLVDNPLGLSGLDEPNKYYDKTQTPWVWQPRDLEDDAEEDSSPISESSPSNSRKNSDNPKDDPEHFTSRRELQTTFSINIVRTPDHYRRNSVGSLDHSSPSRTPSRGSRSSVESALSGRMSQLTTNSGTGSLGSIPKSVSPNPLSRQTSMPTTLSSASSFSISPTKPDFSGPVLGGDQLSDEPASILSPLMFSQTPKTGPSSLRSLRNNYTHPLIPSGLDPIPESSQRNVNGTPSKSKDRRPAPVGHSSSMPAIPNGPSGYPSHRDSFDKDRDRERSRESRDRDHPGLGSRHTTVIDINTASNPYSNPLQRSSSPSASSPHQFPSRSSSRQSSRSNSAHASPTYSSHHASPPVNYTSESRPSPPQAPPSKRSPPEAYHHHSSLSTSSVKTISPGSYPSGSSSTPGPDSSNINMPRLPNPLPPPPQHAQASRYAYASVQRTPPAHYDHRIRRGFWNRRGDHLTQQGYIVYAPPDKAFPADLRNYPAQDEGYQDQDGVFTTYVNRPELPESLPRHGRPADSPYETFVVYDYR</sequence>
<feature type="compositionally biased region" description="Low complexity" evidence="1">
    <location>
        <begin position="525"/>
        <end position="552"/>
    </location>
</feature>
<feature type="compositionally biased region" description="Low complexity" evidence="1">
    <location>
        <begin position="241"/>
        <end position="254"/>
    </location>
</feature>
<evidence type="ECO:0000256" key="1">
    <source>
        <dbReference type="SAM" id="MobiDB-lite"/>
    </source>
</evidence>
<dbReference type="EMBL" id="MU157842">
    <property type="protein sequence ID" value="KAF9530055.1"/>
    <property type="molecule type" value="Genomic_DNA"/>
</dbReference>
<feature type="compositionally biased region" description="Low complexity" evidence="1">
    <location>
        <begin position="291"/>
        <end position="310"/>
    </location>
</feature>
<name>A0A9P6EJ66_9AGAR</name>
<protein>
    <submittedName>
        <fullName evidence="2">Uncharacterized protein</fullName>
    </submittedName>
</protein>
<reference evidence="2" key="1">
    <citation type="submission" date="2020-11" db="EMBL/GenBank/DDBJ databases">
        <authorList>
            <consortium name="DOE Joint Genome Institute"/>
            <person name="Ahrendt S."/>
            <person name="Riley R."/>
            <person name="Andreopoulos W."/>
            <person name="Labutti K."/>
            <person name="Pangilinan J."/>
            <person name="Ruiz-Duenas F.J."/>
            <person name="Barrasa J.M."/>
            <person name="Sanchez-Garcia M."/>
            <person name="Camarero S."/>
            <person name="Miyauchi S."/>
            <person name="Serrano A."/>
            <person name="Linde D."/>
            <person name="Babiker R."/>
            <person name="Drula E."/>
            <person name="Ayuso-Fernandez I."/>
            <person name="Pacheco R."/>
            <person name="Padilla G."/>
            <person name="Ferreira P."/>
            <person name="Barriuso J."/>
            <person name="Kellner H."/>
            <person name="Castanera R."/>
            <person name="Alfaro M."/>
            <person name="Ramirez L."/>
            <person name="Pisabarro A.G."/>
            <person name="Kuo A."/>
            <person name="Tritt A."/>
            <person name="Lipzen A."/>
            <person name="He G."/>
            <person name="Yan M."/>
            <person name="Ng V."/>
            <person name="Cullen D."/>
            <person name="Martin F."/>
            <person name="Rosso M.-N."/>
            <person name="Henrissat B."/>
            <person name="Hibbett D."/>
            <person name="Martinez A.T."/>
            <person name="Grigoriev I.V."/>
        </authorList>
    </citation>
    <scope>NUCLEOTIDE SEQUENCE</scope>
    <source>
        <strain evidence="2">CBS 506.95</strain>
    </source>
</reference>
<dbReference type="AlphaFoldDB" id="A0A9P6EJ66"/>
<comment type="caution">
    <text evidence="2">The sequence shown here is derived from an EMBL/GenBank/DDBJ whole genome shotgun (WGS) entry which is preliminary data.</text>
</comment>
<feature type="compositionally biased region" description="Low complexity" evidence="1">
    <location>
        <begin position="12"/>
        <end position="44"/>
    </location>
</feature>
<feature type="compositionally biased region" description="Polar residues" evidence="1">
    <location>
        <begin position="434"/>
        <end position="448"/>
    </location>
</feature>
<feature type="compositionally biased region" description="Polar residues" evidence="1">
    <location>
        <begin position="262"/>
        <end position="272"/>
    </location>
</feature>
<evidence type="ECO:0000313" key="2">
    <source>
        <dbReference type="EMBL" id="KAF9530055.1"/>
    </source>
</evidence>
<evidence type="ECO:0000313" key="3">
    <source>
        <dbReference type="Proteomes" id="UP000807306"/>
    </source>
</evidence>
<dbReference type="Proteomes" id="UP000807306">
    <property type="component" value="Unassembled WGS sequence"/>
</dbReference>
<organism evidence="2 3">
    <name type="scientific">Crepidotus variabilis</name>
    <dbReference type="NCBI Taxonomy" id="179855"/>
    <lineage>
        <taxon>Eukaryota</taxon>
        <taxon>Fungi</taxon>
        <taxon>Dikarya</taxon>
        <taxon>Basidiomycota</taxon>
        <taxon>Agaricomycotina</taxon>
        <taxon>Agaricomycetes</taxon>
        <taxon>Agaricomycetidae</taxon>
        <taxon>Agaricales</taxon>
        <taxon>Agaricineae</taxon>
        <taxon>Crepidotaceae</taxon>
        <taxon>Crepidotus</taxon>
    </lineage>
</organism>
<feature type="compositionally biased region" description="Polar residues" evidence="1">
    <location>
        <begin position="1"/>
        <end position="11"/>
    </location>
</feature>
<feature type="region of interest" description="Disordered" evidence="1">
    <location>
        <begin position="176"/>
        <end position="584"/>
    </location>
</feature>
<feature type="compositionally biased region" description="Low complexity" evidence="1">
    <location>
        <begin position="101"/>
        <end position="125"/>
    </location>
</feature>
<feature type="compositionally biased region" description="Polar residues" evidence="1">
    <location>
        <begin position="280"/>
        <end position="290"/>
    </location>
</feature>
<feature type="compositionally biased region" description="Low complexity" evidence="1">
    <location>
        <begin position="449"/>
        <end position="485"/>
    </location>
</feature>
<feature type="compositionally biased region" description="Polar residues" evidence="1">
    <location>
        <begin position="486"/>
        <end position="499"/>
    </location>
</feature>
<accession>A0A9P6EJ66</accession>
<feature type="region of interest" description="Disordered" evidence="1">
    <location>
        <begin position="1"/>
        <end position="135"/>
    </location>
</feature>
<feature type="compositionally biased region" description="Polar residues" evidence="1">
    <location>
        <begin position="63"/>
        <end position="89"/>
    </location>
</feature>
<feature type="compositionally biased region" description="Low complexity" evidence="1">
    <location>
        <begin position="185"/>
        <end position="196"/>
    </location>
</feature>
<proteinExistence type="predicted"/>
<feature type="compositionally biased region" description="Pro residues" evidence="1">
    <location>
        <begin position="559"/>
        <end position="568"/>
    </location>
</feature>
<feature type="compositionally biased region" description="Pro residues" evidence="1">
    <location>
        <begin position="49"/>
        <end position="58"/>
    </location>
</feature>
<keyword evidence="3" id="KW-1185">Reference proteome</keyword>
<feature type="compositionally biased region" description="Basic and acidic residues" evidence="1">
    <location>
        <begin position="197"/>
        <end position="215"/>
    </location>
</feature>
<feature type="compositionally biased region" description="Polar residues" evidence="1">
    <location>
        <begin position="367"/>
        <end position="378"/>
    </location>
</feature>
<feature type="compositionally biased region" description="Pro residues" evidence="1">
    <location>
        <begin position="504"/>
        <end position="514"/>
    </location>
</feature>
<feature type="compositionally biased region" description="Basic and acidic residues" evidence="1">
    <location>
        <begin position="406"/>
        <end position="429"/>
    </location>
</feature>
<feature type="compositionally biased region" description="Polar residues" evidence="1">
    <location>
        <begin position="334"/>
        <end position="354"/>
    </location>
</feature>
<gene>
    <name evidence="2" type="ORF">CPB83DRAFT_851505</name>
</gene>